<protein>
    <submittedName>
        <fullName evidence="1">Cyclase family protein</fullName>
        <ecNumber evidence="1">3.5.-.-</ecNumber>
    </submittedName>
</protein>
<organism evidence="1 2">
    <name type="scientific">Arthrobacter citreus</name>
    <dbReference type="NCBI Taxonomy" id="1670"/>
    <lineage>
        <taxon>Bacteria</taxon>
        <taxon>Bacillati</taxon>
        <taxon>Actinomycetota</taxon>
        <taxon>Actinomycetes</taxon>
        <taxon>Micrococcales</taxon>
        <taxon>Micrococcaceae</taxon>
        <taxon>Arthrobacter</taxon>
    </lineage>
</organism>
<dbReference type="Gene3D" id="3.50.30.50">
    <property type="entry name" value="Putative cyclase"/>
    <property type="match status" value="1"/>
</dbReference>
<dbReference type="InterPro" id="IPR007325">
    <property type="entry name" value="KFase/CYL"/>
</dbReference>
<evidence type="ECO:0000313" key="2">
    <source>
        <dbReference type="Proteomes" id="UP001448858"/>
    </source>
</evidence>
<dbReference type="RefSeq" id="WP_342022073.1">
    <property type="nucleotide sequence ID" value="NZ_CP151657.1"/>
</dbReference>
<dbReference type="EMBL" id="CP151657">
    <property type="protein sequence ID" value="WZP14420.1"/>
    <property type="molecule type" value="Genomic_DNA"/>
</dbReference>
<dbReference type="PANTHER" id="PTHR31118:SF12">
    <property type="entry name" value="CYCLASE-LIKE PROTEIN 2"/>
    <property type="match status" value="1"/>
</dbReference>
<evidence type="ECO:0000313" key="1">
    <source>
        <dbReference type="EMBL" id="WZP14420.1"/>
    </source>
</evidence>
<reference evidence="1 2" key="1">
    <citation type="submission" date="2024-04" db="EMBL/GenBank/DDBJ databases">
        <title>Arthrobacter sp. from Plains bison fecal sample.</title>
        <authorList>
            <person name="Ruzzini A."/>
        </authorList>
    </citation>
    <scope>NUCLEOTIDE SEQUENCE [LARGE SCALE GENOMIC DNA]</scope>
    <source>
        <strain evidence="1 2">EINP1</strain>
    </source>
</reference>
<dbReference type="InterPro" id="IPR037175">
    <property type="entry name" value="KFase_sf"/>
</dbReference>
<accession>A0ABZ2ZTC8</accession>
<gene>
    <name evidence="1" type="ORF">AAE021_09325</name>
</gene>
<dbReference type="GO" id="GO:0016787">
    <property type="term" value="F:hydrolase activity"/>
    <property type="evidence" value="ECO:0007669"/>
    <property type="project" value="UniProtKB-KW"/>
</dbReference>
<proteinExistence type="predicted"/>
<dbReference type="EC" id="3.5.-.-" evidence="1"/>
<dbReference type="Pfam" id="PF04199">
    <property type="entry name" value="Cyclase"/>
    <property type="match status" value="1"/>
</dbReference>
<sequence length="258" mass="27193">MSVVEKLTMALGEKSVEVLDLTTPLSRDTPILNLPEPFANTVGLSLSAVSSFDDAGPAWAWNDLTMGEHAGTHLDAPVHWISGRDGKSVDQIEPARLIGPAVVIDKTADVAANPDFLLEPEHFEQWEEENGPLPENCWVIFRTGWSARGGNPADFVNADDAGPHTPGVSPAGARWIAANGRISGFGVETVGIDAGQAAGFDPMFPVHSFLLGADKYGITSLRQVDKLPVTGATLIVAPLPIVGGTGSPARVFALVEAR</sequence>
<name>A0ABZ2ZTC8_9MICC</name>
<keyword evidence="1" id="KW-0378">Hydrolase</keyword>
<keyword evidence="2" id="KW-1185">Reference proteome</keyword>
<dbReference type="SUPFAM" id="SSF102198">
    <property type="entry name" value="Putative cyclase"/>
    <property type="match status" value="1"/>
</dbReference>
<dbReference type="Proteomes" id="UP001448858">
    <property type="component" value="Chromosome"/>
</dbReference>
<dbReference type="PANTHER" id="PTHR31118">
    <property type="entry name" value="CYCLASE-LIKE PROTEIN 2"/>
    <property type="match status" value="1"/>
</dbReference>